<dbReference type="Proteomes" id="UP000186705">
    <property type="component" value="Unassembled WGS sequence"/>
</dbReference>
<name>A0A1U7NPD4_9FIRM</name>
<reference evidence="1 2" key="1">
    <citation type="submission" date="2016-11" db="EMBL/GenBank/DDBJ databases">
        <title>Description of two novel members of the family Erysipelotrichaceae: Ileibacterium lipovorans gen. nov., sp. nov. and Dubosiella newyorkensis, gen. nov., sp. nov.</title>
        <authorList>
            <person name="Cox L.M."/>
            <person name="Sohn J."/>
            <person name="Tyrrell K.L."/>
            <person name="Citron D.M."/>
            <person name="Lawson P.A."/>
            <person name="Patel N.B."/>
            <person name="Iizumi T."/>
            <person name="Perez-Perez G.I."/>
            <person name="Goldstein E.J."/>
            <person name="Blaser M.J."/>
        </authorList>
    </citation>
    <scope>NUCLEOTIDE SEQUENCE [LARGE SCALE GENOMIC DNA]</scope>
    <source>
        <strain evidence="1 2">NYU-BL-A4</strain>
    </source>
</reference>
<comment type="caution">
    <text evidence="1">The sequence shown here is derived from an EMBL/GenBank/DDBJ whole genome shotgun (WGS) entry which is preliminary data.</text>
</comment>
<dbReference type="OrthoDB" id="1767675at2"/>
<sequence>MDQIDTMRIEKAMYWLEQGHVLQMIESRTLVQKKGKMYQLVSDQWHSCLTPTDFVSLFSNNTFVLSQSEEGIDEKKDEEYYAWRRRSL</sequence>
<dbReference type="GeneID" id="78274874"/>
<protein>
    <submittedName>
        <fullName evidence="1">Uncharacterized protein</fullName>
    </submittedName>
</protein>
<proteinExistence type="predicted"/>
<dbReference type="AlphaFoldDB" id="A0A1U7NPD4"/>
<evidence type="ECO:0000313" key="2">
    <source>
        <dbReference type="Proteomes" id="UP000186705"/>
    </source>
</evidence>
<accession>A0A1U7NPD4</accession>
<dbReference type="STRING" id="1862672.BO225_02790"/>
<gene>
    <name evidence="1" type="ORF">BO225_02790</name>
</gene>
<organism evidence="1 2">
    <name type="scientific">Dubosiella newyorkensis</name>
    <dbReference type="NCBI Taxonomy" id="1862672"/>
    <lineage>
        <taxon>Bacteria</taxon>
        <taxon>Bacillati</taxon>
        <taxon>Bacillota</taxon>
        <taxon>Erysipelotrichia</taxon>
        <taxon>Erysipelotrichales</taxon>
        <taxon>Erysipelotrichaceae</taxon>
        <taxon>Dubosiella</taxon>
    </lineage>
</organism>
<keyword evidence="2" id="KW-1185">Reference proteome</keyword>
<dbReference type="RefSeq" id="WP_076340768.1">
    <property type="nucleotide sequence ID" value="NZ_CAMSPY010000035.1"/>
</dbReference>
<evidence type="ECO:0000313" key="1">
    <source>
        <dbReference type="EMBL" id="OLU47487.1"/>
    </source>
</evidence>
<dbReference type="EMBL" id="MPKA01000047">
    <property type="protein sequence ID" value="OLU47487.1"/>
    <property type="molecule type" value="Genomic_DNA"/>
</dbReference>